<name>A0A382M677_9ZZZZ</name>
<dbReference type="EMBL" id="UINC01091564">
    <property type="protein sequence ID" value="SVC44433.1"/>
    <property type="molecule type" value="Genomic_DNA"/>
</dbReference>
<evidence type="ECO:0000256" key="1">
    <source>
        <dbReference type="ARBA" id="ARBA00001947"/>
    </source>
</evidence>
<evidence type="ECO:0000256" key="3">
    <source>
        <dbReference type="ARBA" id="ARBA00022833"/>
    </source>
</evidence>
<evidence type="ECO:0000259" key="5">
    <source>
        <dbReference type="PROSITE" id="PS51790"/>
    </source>
</evidence>
<dbReference type="GO" id="GO:0006979">
    <property type="term" value="P:response to oxidative stress"/>
    <property type="evidence" value="ECO:0007669"/>
    <property type="project" value="InterPro"/>
</dbReference>
<dbReference type="Gene3D" id="2.170.150.20">
    <property type="entry name" value="Peptide methionine sulfoxide reductase"/>
    <property type="match status" value="1"/>
</dbReference>
<dbReference type="AlphaFoldDB" id="A0A382M677"/>
<dbReference type="GO" id="GO:0030091">
    <property type="term" value="P:protein repair"/>
    <property type="evidence" value="ECO:0007669"/>
    <property type="project" value="InterPro"/>
</dbReference>
<dbReference type="InterPro" id="IPR011057">
    <property type="entry name" value="Mss4-like_sf"/>
</dbReference>
<evidence type="ECO:0000313" key="6">
    <source>
        <dbReference type="EMBL" id="SVC44433.1"/>
    </source>
</evidence>
<dbReference type="InterPro" id="IPR028427">
    <property type="entry name" value="Met_Sox_Rdtase_MsrB"/>
</dbReference>
<dbReference type="NCBIfam" id="NF004036">
    <property type="entry name" value="PRK05508.1"/>
    <property type="match status" value="1"/>
</dbReference>
<evidence type="ECO:0000256" key="4">
    <source>
        <dbReference type="ARBA" id="ARBA00023002"/>
    </source>
</evidence>
<sequence length="123" mass="13933">MDTSKYNPLSAEERYIIESKGTERPFTGEYDDFYETGTYICRRCNAELYRSVDKFDARCGWPAFDKEIPGAVNQLPDPDGHRVEVECNNCGGHLGHVFFGEGLTPENARHCVNSISMKFVKGE</sequence>
<keyword evidence="3" id="KW-0862">Zinc</keyword>
<evidence type="ECO:0000256" key="2">
    <source>
        <dbReference type="ARBA" id="ARBA00022723"/>
    </source>
</evidence>
<dbReference type="PANTHER" id="PTHR46081">
    <property type="entry name" value="PEPTIDE METHIONINE SULFOXIDE REDUCTASE 2"/>
    <property type="match status" value="1"/>
</dbReference>
<dbReference type="PANTHER" id="PTHR46081:SF8">
    <property type="entry name" value="PEPTIDE METHIONINE SULFOXIDE REDUCTASE 2"/>
    <property type="match status" value="1"/>
</dbReference>
<keyword evidence="4" id="KW-0560">Oxidoreductase</keyword>
<dbReference type="GO" id="GO:0046872">
    <property type="term" value="F:metal ion binding"/>
    <property type="evidence" value="ECO:0007669"/>
    <property type="project" value="UniProtKB-KW"/>
</dbReference>
<comment type="cofactor">
    <cofactor evidence="1">
        <name>Zn(2+)</name>
        <dbReference type="ChEBI" id="CHEBI:29105"/>
    </cofactor>
</comment>
<dbReference type="PROSITE" id="PS51790">
    <property type="entry name" value="MSRB"/>
    <property type="match status" value="1"/>
</dbReference>
<protein>
    <recommendedName>
        <fullName evidence="5">MsrB domain-containing protein</fullName>
    </recommendedName>
</protein>
<accession>A0A382M677</accession>
<proteinExistence type="predicted"/>
<organism evidence="6">
    <name type="scientific">marine metagenome</name>
    <dbReference type="NCBI Taxonomy" id="408172"/>
    <lineage>
        <taxon>unclassified sequences</taxon>
        <taxon>metagenomes</taxon>
        <taxon>ecological metagenomes</taxon>
    </lineage>
</organism>
<dbReference type="SUPFAM" id="SSF51316">
    <property type="entry name" value="Mss4-like"/>
    <property type="match status" value="1"/>
</dbReference>
<gene>
    <name evidence="6" type="ORF">METZ01_LOCUS297287</name>
</gene>
<reference evidence="6" key="1">
    <citation type="submission" date="2018-05" db="EMBL/GenBank/DDBJ databases">
        <authorList>
            <person name="Lanie J.A."/>
            <person name="Ng W.-L."/>
            <person name="Kazmierczak K.M."/>
            <person name="Andrzejewski T.M."/>
            <person name="Davidsen T.M."/>
            <person name="Wayne K.J."/>
            <person name="Tettelin H."/>
            <person name="Glass J.I."/>
            <person name="Rusch D."/>
            <person name="Podicherti R."/>
            <person name="Tsui H.-C.T."/>
            <person name="Winkler M.E."/>
        </authorList>
    </citation>
    <scope>NUCLEOTIDE SEQUENCE</scope>
</reference>
<dbReference type="InterPro" id="IPR002579">
    <property type="entry name" value="Met_Sox_Rdtase_MsrB_dom"/>
</dbReference>
<dbReference type="Pfam" id="PF01641">
    <property type="entry name" value="SelR"/>
    <property type="match status" value="1"/>
</dbReference>
<feature type="domain" description="MsrB" evidence="5">
    <location>
        <begin position="2"/>
        <end position="122"/>
    </location>
</feature>
<dbReference type="GO" id="GO:0033743">
    <property type="term" value="F:peptide-methionine (R)-S-oxide reductase activity"/>
    <property type="evidence" value="ECO:0007669"/>
    <property type="project" value="InterPro"/>
</dbReference>
<keyword evidence="2" id="KW-0479">Metal-binding</keyword>